<dbReference type="Proteomes" id="UP000663828">
    <property type="component" value="Unassembled WGS sequence"/>
</dbReference>
<proteinExistence type="predicted"/>
<organism evidence="2 3">
    <name type="scientific">Adineta ricciae</name>
    <name type="common">Rotifer</name>
    <dbReference type="NCBI Taxonomy" id="249248"/>
    <lineage>
        <taxon>Eukaryota</taxon>
        <taxon>Metazoa</taxon>
        <taxon>Spiralia</taxon>
        <taxon>Gnathifera</taxon>
        <taxon>Rotifera</taxon>
        <taxon>Eurotatoria</taxon>
        <taxon>Bdelloidea</taxon>
        <taxon>Adinetida</taxon>
        <taxon>Adinetidae</taxon>
        <taxon>Adineta</taxon>
    </lineage>
</organism>
<evidence type="ECO:0000313" key="3">
    <source>
        <dbReference type="Proteomes" id="UP000663828"/>
    </source>
</evidence>
<name>A0A815C6Y3_ADIRI</name>
<protein>
    <submittedName>
        <fullName evidence="2">Uncharacterized protein</fullName>
    </submittedName>
</protein>
<evidence type="ECO:0000313" key="2">
    <source>
        <dbReference type="EMBL" id="CAF1283126.1"/>
    </source>
</evidence>
<gene>
    <name evidence="1" type="ORF">EDS130_LOCUS7660</name>
    <name evidence="2" type="ORF">XAT740_LOCUS27927</name>
</gene>
<sequence>MPTDATIPYEADPTHLLIWLDREIGNHSKYQHLKKSFSTMADPKNETPVALRDTNFDDILRAEGPLPINFEGVQFLLAVFRTVDPCIECFERNQNRCIYFIVSGVLGEEIIPILLQRFPNVFNNPATGKRCHSIYVFCHDIELQMDWAIKYTDCIQIFNFDADVLSRLVRDIADSFTGEAQRLLNENPRKNAAAKQRLTWAHILYQRYTKMESVSLKTELDMVNDLLDQIDEDTASSFSNEMM</sequence>
<dbReference type="AlphaFoldDB" id="A0A815C6Y3"/>
<dbReference type="Proteomes" id="UP000663852">
    <property type="component" value="Unassembled WGS sequence"/>
</dbReference>
<dbReference type="EMBL" id="CAJNOR010002358">
    <property type="protein sequence ID" value="CAF1283126.1"/>
    <property type="molecule type" value="Genomic_DNA"/>
</dbReference>
<keyword evidence="3" id="KW-1185">Reference proteome</keyword>
<accession>A0A815C6Y3</accession>
<reference evidence="2" key="1">
    <citation type="submission" date="2021-02" db="EMBL/GenBank/DDBJ databases">
        <authorList>
            <person name="Nowell W R."/>
        </authorList>
    </citation>
    <scope>NUCLEOTIDE SEQUENCE</scope>
</reference>
<comment type="caution">
    <text evidence="2">The sequence shown here is derived from an EMBL/GenBank/DDBJ whole genome shotgun (WGS) entry which is preliminary data.</text>
</comment>
<dbReference type="OrthoDB" id="10012818at2759"/>
<evidence type="ECO:0000313" key="1">
    <source>
        <dbReference type="EMBL" id="CAF0857987.1"/>
    </source>
</evidence>
<dbReference type="EMBL" id="CAJNOJ010000023">
    <property type="protein sequence ID" value="CAF0857987.1"/>
    <property type="molecule type" value="Genomic_DNA"/>
</dbReference>